<dbReference type="FunFam" id="3.10.50.40:FF:000006">
    <property type="entry name" value="Peptidyl-prolyl cis-trans isomerase"/>
    <property type="match status" value="1"/>
</dbReference>
<keyword evidence="7 10" id="KW-0413">Isomerase</keyword>
<feature type="compositionally biased region" description="Basic and acidic residues" evidence="12">
    <location>
        <begin position="521"/>
        <end position="532"/>
    </location>
</feature>
<keyword evidence="16" id="KW-1185">Reference proteome</keyword>
<evidence type="ECO:0000256" key="5">
    <source>
        <dbReference type="ARBA" id="ARBA00022980"/>
    </source>
</evidence>
<accession>A0A8T3C7I0</accession>
<evidence type="ECO:0000313" key="16">
    <source>
        <dbReference type="Proteomes" id="UP000829196"/>
    </source>
</evidence>
<dbReference type="NCBIfam" id="NF003219">
    <property type="entry name" value="PRK04191.1"/>
    <property type="match status" value="1"/>
</dbReference>
<dbReference type="PROSITE" id="PS50059">
    <property type="entry name" value="FKBP_PPIASE"/>
    <property type="match status" value="1"/>
</dbReference>
<dbReference type="NCBIfam" id="TIGR01008">
    <property type="entry name" value="uS3_euk_arch"/>
    <property type="match status" value="1"/>
</dbReference>
<keyword evidence="6 10" id="KW-0697">Rotamase</keyword>
<name>A0A8T3C7I0_DENNO</name>
<dbReference type="Pfam" id="PF07650">
    <property type="entry name" value="KH_2"/>
    <property type="match status" value="1"/>
</dbReference>
<evidence type="ECO:0000256" key="7">
    <source>
        <dbReference type="ARBA" id="ARBA00023235"/>
    </source>
</evidence>
<feature type="region of interest" description="Disordered" evidence="12">
    <location>
        <begin position="310"/>
        <end position="334"/>
    </location>
</feature>
<evidence type="ECO:0000256" key="10">
    <source>
        <dbReference type="PROSITE-ProRule" id="PRU00277"/>
    </source>
</evidence>
<dbReference type="InterPro" id="IPR015946">
    <property type="entry name" value="KH_dom-like_a/b"/>
</dbReference>
<dbReference type="InterPro" id="IPR018280">
    <property type="entry name" value="Ribosomal_uS3_CS"/>
</dbReference>
<comment type="catalytic activity">
    <reaction evidence="1 10">
        <text>[protein]-peptidylproline (omega=180) = [protein]-peptidylproline (omega=0)</text>
        <dbReference type="Rhea" id="RHEA:16237"/>
        <dbReference type="Rhea" id="RHEA-COMP:10747"/>
        <dbReference type="Rhea" id="RHEA-COMP:10748"/>
        <dbReference type="ChEBI" id="CHEBI:83833"/>
        <dbReference type="ChEBI" id="CHEBI:83834"/>
        <dbReference type="EC" id="5.2.1.8"/>
    </reaction>
</comment>
<evidence type="ECO:0000313" key="15">
    <source>
        <dbReference type="EMBL" id="KAI0528644.1"/>
    </source>
</evidence>
<dbReference type="GO" id="GO:0022627">
    <property type="term" value="C:cytosolic small ribosomal subunit"/>
    <property type="evidence" value="ECO:0007669"/>
    <property type="project" value="TreeGrafter"/>
</dbReference>
<keyword evidence="4 9" id="KW-0694">RNA-binding</keyword>
<comment type="similarity">
    <text evidence="2 11">Belongs to the universal ribosomal protein uS3 family.</text>
</comment>
<keyword evidence="8 11" id="KW-0687">Ribonucleoprotein</keyword>
<evidence type="ECO:0000259" key="14">
    <source>
        <dbReference type="PROSITE" id="PS50823"/>
    </source>
</evidence>
<dbReference type="InterPro" id="IPR046357">
    <property type="entry name" value="PPIase_dom_sf"/>
</dbReference>
<dbReference type="InterPro" id="IPR001351">
    <property type="entry name" value="Ribosomal_uS3_C"/>
</dbReference>
<dbReference type="InterPro" id="IPR057258">
    <property type="entry name" value="Ribosomal_uS3"/>
</dbReference>
<dbReference type="InterPro" id="IPR036419">
    <property type="entry name" value="Ribosomal_S3_C_sf"/>
</dbReference>
<feature type="compositionally biased region" description="Basic and acidic residues" evidence="12">
    <location>
        <begin position="470"/>
        <end position="492"/>
    </location>
</feature>
<feature type="compositionally biased region" description="Basic residues" evidence="12">
    <location>
        <begin position="533"/>
        <end position="542"/>
    </location>
</feature>
<dbReference type="CDD" id="cd02413">
    <property type="entry name" value="KH-II_40S_S3"/>
    <property type="match status" value="1"/>
</dbReference>
<dbReference type="GO" id="GO:0003735">
    <property type="term" value="F:structural constituent of ribosome"/>
    <property type="evidence" value="ECO:0007669"/>
    <property type="project" value="InterPro"/>
</dbReference>
<comment type="caution">
    <text evidence="15">The sequence shown here is derived from an EMBL/GenBank/DDBJ whole genome shotgun (WGS) entry which is preliminary data.</text>
</comment>
<feature type="region of interest" description="Disordered" evidence="12">
    <location>
        <begin position="383"/>
        <end position="599"/>
    </location>
</feature>
<dbReference type="PANTHER" id="PTHR11760">
    <property type="entry name" value="30S/40S RIBOSOMAL PROTEIN S3"/>
    <property type="match status" value="1"/>
</dbReference>
<dbReference type="PANTHER" id="PTHR11760:SF37">
    <property type="entry name" value="RIBOSOMAL PROTEIN S3, PUTATIVE, EXPRESSED-RELATED"/>
    <property type="match status" value="1"/>
</dbReference>
<dbReference type="SMR" id="A0A8T3C7I0"/>
<dbReference type="EC" id="5.2.1.8" evidence="3 10"/>
<feature type="domain" description="KH type-2" evidence="14">
    <location>
        <begin position="21"/>
        <end position="92"/>
    </location>
</feature>
<dbReference type="OrthoDB" id="1902587at2759"/>
<dbReference type="Gene3D" id="2.60.120.340">
    <property type="entry name" value="Nucleoplasmin core domain"/>
    <property type="match status" value="1"/>
</dbReference>
<evidence type="ECO:0000256" key="4">
    <source>
        <dbReference type="ARBA" id="ARBA00022884"/>
    </source>
</evidence>
<evidence type="ECO:0000256" key="11">
    <source>
        <dbReference type="RuleBase" id="RU003624"/>
    </source>
</evidence>
<feature type="compositionally biased region" description="Basic and acidic residues" evidence="12">
    <location>
        <begin position="548"/>
        <end position="571"/>
    </location>
</feature>
<dbReference type="PROSITE" id="PS50823">
    <property type="entry name" value="KH_TYPE_2"/>
    <property type="match status" value="1"/>
</dbReference>
<feature type="compositionally biased region" description="Acidic residues" evidence="12">
    <location>
        <begin position="312"/>
        <end position="327"/>
    </location>
</feature>
<dbReference type="FunFam" id="3.30.300.20:FF:000006">
    <property type="entry name" value="40S ribosomal protein S3"/>
    <property type="match status" value="1"/>
</dbReference>
<protein>
    <recommendedName>
        <fullName evidence="3 10">peptidylprolyl isomerase</fullName>
        <ecNumber evidence="3 10">5.2.1.8</ecNumber>
    </recommendedName>
</protein>
<dbReference type="GO" id="GO:0005634">
    <property type="term" value="C:nucleus"/>
    <property type="evidence" value="ECO:0007669"/>
    <property type="project" value="TreeGrafter"/>
</dbReference>
<dbReference type="PROSITE" id="PS00548">
    <property type="entry name" value="RIBOSOMAL_S3"/>
    <property type="match status" value="1"/>
</dbReference>
<evidence type="ECO:0000256" key="6">
    <source>
        <dbReference type="ARBA" id="ARBA00023110"/>
    </source>
</evidence>
<evidence type="ECO:0000256" key="9">
    <source>
        <dbReference type="PROSITE-ProRule" id="PRU00118"/>
    </source>
</evidence>
<dbReference type="SUPFAM" id="SSF54814">
    <property type="entry name" value="Prokaryotic type KH domain (KH-domain type II)"/>
    <property type="match status" value="1"/>
</dbReference>
<dbReference type="Gene3D" id="3.10.50.40">
    <property type="match status" value="1"/>
</dbReference>
<keyword evidence="5 11" id="KW-0689">Ribosomal protein</keyword>
<organism evidence="15 16">
    <name type="scientific">Dendrobium nobile</name>
    <name type="common">Orchid</name>
    <dbReference type="NCBI Taxonomy" id="94219"/>
    <lineage>
        <taxon>Eukaryota</taxon>
        <taxon>Viridiplantae</taxon>
        <taxon>Streptophyta</taxon>
        <taxon>Embryophyta</taxon>
        <taxon>Tracheophyta</taxon>
        <taxon>Spermatophyta</taxon>
        <taxon>Magnoliopsida</taxon>
        <taxon>Liliopsida</taxon>
        <taxon>Asparagales</taxon>
        <taxon>Orchidaceae</taxon>
        <taxon>Epidendroideae</taxon>
        <taxon>Malaxideae</taxon>
        <taxon>Dendrobiinae</taxon>
        <taxon>Dendrobium</taxon>
    </lineage>
</organism>
<dbReference type="EMBL" id="JAGYWB010000002">
    <property type="protein sequence ID" value="KAI0528644.1"/>
    <property type="molecule type" value="Genomic_DNA"/>
</dbReference>
<evidence type="ECO:0000256" key="1">
    <source>
        <dbReference type="ARBA" id="ARBA00000971"/>
    </source>
</evidence>
<dbReference type="InterPro" id="IPR009019">
    <property type="entry name" value="KH_sf_prok-type"/>
</dbReference>
<sequence>MAAQMSKKRKFVADGVFFAELNEVLTRELAEDGYSGVEVRVTPMRTEIIIRATRTQNVLGEKGRRIRELTSVVQKRFKFPENSVELYAEKVNNRGLCAIAQAESLRYKLLGGLAVRRACYGVLRFIMESGAKGCEVIVSGKLRAQRAKSMKFKDGYMISSGQPVNEYIDSAVRHVLLRQGVLGIKVKIMLDWDPKGKQGPTTPLPDLVTIHPPKEEEEPSKPYIHNFDQSRGRLRISQATLGDGKSTSKSTMQCNVGDKSPVLLCCLIPNVSETCHLELEFEEDGEVIFSVLGQRSIHLTGYYLGHGRSLDGDDTESYGEDIAESDASDSYSYGSEDSYESDFIDDADVAIYSKSRGPKSSVVIEEIEDDEKQHRNFRRLKKKHEISDSEDVEMGSQQLVVRNKGSTKEESEDDDGFPICFTEESTISKKKKINDDKKRKVDGSAQDAVSVRMPAETASKHNEKSKKKKEKDEKRSIGSENEEKQNKHKENVNVENNSESVTNLSKEIEGHAKESLNGVTDTDKSGDPDACKQSKKKSKKRKISEGASDERGSFKEDIDADKIPKEDKMTVDEPAATDVNVTKKKKKSQKKNKDSDIKHEALAKEKADLAVNGVDELKQGSQAIKTRTFPNGLIVEEVSMGKPDGKKASPGKKVSVRYIGKLKSGTIFDSNIGQKPFKFRLGIGEVIKGWDIGVSGMCVGDKRRLTIPPSFGYGAKGVGKIPPNSWLVFDVELVDVQ</sequence>
<dbReference type="InterPro" id="IPR005703">
    <property type="entry name" value="Ribosomal_uS3_euk/arc"/>
</dbReference>
<dbReference type="Pfam" id="PF17800">
    <property type="entry name" value="NPL"/>
    <property type="match status" value="1"/>
</dbReference>
<feature type="compositionally biased region" description="Basic and acidic residues" evidence="12">
    <location>
        <begin position="433"/>
        <end position="442"/>
    </location>
</feature>
<dbReference type="InterPro" id="IPR001179">
    <property type="entry name" value="PPIase_FKBP_dom"/>
</dbReference>
<dbReference type="Pfam" id="PF00254">
    <property type="entry name" value="FKBP_C"/>
    <property type="match status" value="1"/>
</dbReference>
<feature type="domain" description="PPIase FKBP-type" evidence="13">
    <location>
        <begin position="651"/>
        <end position="737"/>
    </location>
</feature>
<reference evidence="15" key="1">
    <citation type="journal article" date="2022" name="Front. Genet.">
        <title>Chromosome-Scale Assembly of the Dendrobium nobile Genome Provides Insights Into the Molecular Mechanism of the Biosynthesis of the Medicinal Active Ingredient of Dendrobium.</title>
        <authorList>
            <person name="Xu Q."/>
            <person name="Niu S.-C."/>
            <person name="Li K.-L."/>
            <person name="Zheng P.-J."/>
            <person name="Zhang X.-J."/>
            <person name="Jia Y."/>
            <person name="Liu Y."/>
            <person name="Niu Y.-X."/>
            <person name="Yu L.-H."/>
            <person name="Chen D.-F."/>
            <person name="Zhang G.-Q."/>
        </authorList>
    </citation>
    <scope>NUCLEOTIDE SEQUENCE</scope>
    <source>
        <tissue evidence="15">Leaf</tissue>
    </source>
</reference>
<dbReference type="AlphaFoldDB" id="A0A8T3C7I0"/>
<dbReference type="Gene3D" id="3.30.1140.32">
    <property type="entry name" value="Ribosomal protein S3, C-terminal domain"/>
    <property type="match status" value="1"/>
</dbReference>
<dbReference type="Proteomes" id="UP000829196">
    <property type="component" value="Unassembled WGS sequence"/>
</dbReference>
<dbReference type="InterPro" id="IPR041232">
    <property type="entry name" value="NPL"/>
</dbReference>
<evidence type="ECO:0000259" key="13">
    <source>
        <dbReference type="PROSITE" id="PS50059"/>
    </source>
</evidence>
<dbReference type="SUPFAM" id="SSF54534">
    <property type="entry name" value="FKBP-like"/>
    <property type="match status" value="1"/>
</dbReference>
<evidence type="ECO:0000256" key="12">
    <source>
        <dbReference type="SAM" id="MobiDB-lite"/>
    </source>
</evidence>
<gene>
    <name evidence="15" type="ORF">KFK09_001186</name>
</gene>
<evidence type="ECO:0000256" key="8">
    <source>
        <dbReference type="ARBA" id="ARBA00023274"/>
    </source>
</evidence>
<evidence type="ECO:0000256" key="3">
    <source>
        <dbReference type="ARBA" id="ARBA00013194"/>
    </source>
</evidence>
<dbReference type="GO" id="GO:0006412">
    <property type="term" value="P:translation"/>
    <property type="evidence" value="ECO:0007669"/>
    <property type="project" value="InterPro"/>
</dbReference>
<dbReference type="InterPro" id="IPR004044">
    <property type="entry name" value="KH_dom_type_2"/>
</dbReference>
<dbReference type="FunFam" id="3.30.1140.32:FF:000004">
    <property type="entry name" value="40S ribosomal protein S3"/>
    <property type="match status" value="1"/>
</dbReference>
<proteinExistence type="inferred from homology"/>
<dbReference type="Pfam" id="PF00189">
    <property type="entry name" value="Ribosomal_S3_C"/>
    <property type="match status" value="1"/>
</dbReference>
<dbReference type="GO" id="GO:0003755">
    <property type="term" value="F:peptidyl-prolyl cis-trans isomerase activity"/>
    <property type="evidence" value="ECO:0007669"/>
    <property type="project" value="UniProtKB-KW"/>
</dbReference>
<dbReference type="GO" id="GO:0003723">
    <property type="term" value="F:RNA binding"/>
    <property type="evidence" value="ECO:0007669"/>
    <property type="project" value="UniProtKB-UniRule"/>
</dbReference>
<dbReference type="Gene3D" id="3.30.300.20">
    <property type="match status" value="1"/>
</dbReference>
<dbReference type="SUPFAM" id="SSF54821">
    <property type="entry name" value="Ribosomal protein S3 C-terminal domain"/>
    <property type="match status" value="1"/>
</dbReference>
<evidence type="ECO:0000256" key="2">
    <source>
        <dbReference type="ARBA" id="ARBA00010761"/>
    </source>
</evidence>